<feature type="compositionally biased region" description="Polar residues" evidence="1">
    <location>
        <begin position="124"/>
        <end position="146"/>
    </location>
</feature>
<sequence length="425" mass="46037">MAIKLDKILADIAKEKALHPNNGGASKQEQDEAWARIGRLNKLSVHESRSIFIVLQKKYEQEKVKGNSSWKLFNLMHEIHQEHKVEPKLESEQLPMEEVEEFEMLEVQDQEEDEENAAMPFMQPANSTGSASSDGESPGKSHSSGSPDKEDKSSYTKTNVDTPRPVFEEKKLLNTMAQSNTRASPHTSVSVAAAALQKKGITVKKTPSAAIGSRSTPASNQLSNSKTRTTIQLPDSLKRKLSEDYGTPTQKKLIKSSKHTAASGTASVADSAPTPVVHTTTAQLMQVKKERESTQSPPPGINIITIPAATTVPMVNGNIGAATSSTAATVASTSTNGFSPHNDELDFKNDIIFDAGNGHVKVSNATTAPEIINLGNFDHSHSSRHEALGLYVANVMNRISRRAAAKLEMGILRAILDVQSDELEQ</sequence>
<feature type="region of interest" description="Disordered" evidence="1">
    <location>
        <begin position="121"/>
        <end position="166"/>
    </location>
</feature>
<dbReference type="OrthoDB" id="7863539at2759"/>
<keyword evidence="3" id="KW-0418">Kinase</keyword>
<dbReference type="RefSeq" id="XP_030387032.1">
    <property type="nucleotide sequence ID" value="XM_030531172.1"/>
</dbReference>
<feature type="region of interest" description="Disordered" evidence="1">
    <location>
        <begin position="203"/>
        <end position="258"/>
    </location>
</feature>
<dbReference type="AlphaFoldDB" id="A0A6J2UII8"/>
<keyword evidence="3" id="KW-0808">Transferase</keyword>
<keyword evidence="2" id="KW-1185">Reference proteome</keyword>
<protein>
    <submittedName>
        <fullName evidence="3">Probable serine/threonine-protein kinase nek3</fullName>
    </submittedName>
</protein>
<feature type="compositionally biased region" description="Polar residues" evidence="1">
    <location>
        <begin position="213"/>
        <end position="233"/>
    </location>
</feature>
<dbReference type="CTD" id="35991"/>
<dbReference type="GeneID" id="115633711"/>
<proteinExistence type="predicted"/>
<accession>A0A6J2UII8</accession>
<name>A0A6J2UII8_DROLE</name>
<dbReference type="GO" id="GO:0016301">
    <property type="term" value="F:kinase activity"/>
    <property type="evidence" value="ECO:0007669"/>
    <property type="project" value="UniProtKB-KW"/>
</dbReference>
<evidence type="ECO:0000256" key="1">
    <source>
        <dbReference type="SAM" id="MobiDB-lite"/>
    </source>
</evidence>
<organism evidence="2 3">
    <name type="scientific">Drosophila lebanonensis</name>
    <name type="common">Fruit fly</name>
    <name type="synonym">Scaptodrosophila lebanonensis</name>
    <dbReference type="NCBI Taxonomy" id="7225"/>
    <lineage>
        <taxon>Eukaryota</taxon>
        <taxon>Metazoa</taxon>
        <taxon>Ecdysozoa</taxon>
        <taxon>Arthropoda</taxon>
        <taxon>Hexapoda</taxon>
        <taxon>Insecta</taxon>
        <taxon>Pterygota</taxon>
        <taxon>Neoptera</taxon>
        <taxon>Endopterygota</taxon>
        <taxon>Diptera</taxon>
        <taxon>Brachycera</taxon>
        <taxon>Muscomorpha</taxon>
        <taxon>Ephydroidea</taxon>
        <taxon>Drosophilidae</taxon>
        <taxon>Scaptodrosophila</taxon>
    </lineage>
</organism>
<gene>
    <name evidence="3" type="primary">LOC115633711</name>
</gene>
<evidence type="ECO:0000313" key="2">
    <source>
        <dbReference type="Proteomes" id="UP000504634"/>
    </source>
</evidence>
<evidence type="ECO:0000313" key="3">
    <source>
        <dbReference type="RefSeq" id="XP_030387032.1"/>
    </source>
</evidence>
<reference evidence="3" key="1">
    <citation type="submission" date="2025-08" db="UniProtKB">
        <authorList>
            <consortium name="RefSeq"/>
        </authorList>
    </citation>
    <scope>IDENTIFICATION</scope>
    <source>
        <strain evidence="3">11010-0011.00</strain>
        <tissue evidence="3">Whole body</tissue>
    </source>
</reference>
<dbReference type="Proteomes" id="UP000504634">
    <property type="component" value="Unplaced"/>
</dbReference>
<dbReference type="SMART" id="SM00595">
    <property type="entry name" value="MADF"/>
    <property type="match status" value="1"/>
</dbReference>